<dbReference type="InterPro" id="IPR026341">
    <property type="entry name" value="T9SS_type_B"/>
</dbReference>
<evidence type="ECO:0000313" key="4">
    <source>
        <dbReference type="Proteomes" id="UP000257127"/>
    </source>
</evidence>
<dbReference type="SMART" id="SM00089">
    <property type="entry name" value="PKD"/>
    <property type="match status" value="4"/>
</dbReference>
<dbReference type="SUPFAM" id="SSF49299">
    <property type="entry name" value="PKD domain"/>
    <property type="match status" value="3"/>
</dbReference>
<feature type="signal peptide" evidence="1">
    <location>
        <begin position="1"/>
        <end position="19"/>
    </location>
</feature>
<comment type="caution">
    <text evidence="3">The sequence shown here is derived from an EMBL/GenBank/DDBJ whole genome shotgun (WGS) entry which is preliminary data.</text>
</comment>
<dbReference type="RefSeq" id="WP_116881455.1">
    <property type="nucleotide sequence ID" value="NZ_QURB01000007.1"/>
</dbReference>
<gene>
    <name evidence="3" type="ORF">DXU93_11570</name>
</gene>
<dbReference type="Proteomes" id="UP000257127">
    <property type="component" value="Unassembled WGS sequence"/>
</dbReference>
<proteinExistence type="predicted"/>
<feature type="domain" description="PKD" evidence="2">
    <location>
        <begin position="454"/>
        <end position="502"/>
    </location>
</feature>
<dbReference type="NCBIfam" id="TIGR04131">
    <property type="entry name" value="Bac_Flav_CTERM"/>
    <property type="match status" value="1"/>
</dbReference>
<keyword evidence="4" id="KW-1185">Reference proteome</keyword>
<accession>A0A3E1EW28</accession>
<feature type="domain" description="PKD" evidence="2">
    <location>
        <begin position="528"/>
        <end position="588"/>
    </location>
</feature>
<dbReference type="OrthoDB" id="7443339at2"/>
<evidence type="ECO:0000256" key="1">
    <source>
        <dbReference type="SAM" id="SignalP"/>
    </source>
</evidence>
<dbReference type="InterPro" id="IPR000601">
    <property type="entry name" value="PKD_dom"/>
</dbReference>
<name>A0A3E1EW28_9FLAO</name>
<evidence type="ECO:0000313" key="3">
    <source>
        <dbReference type="EMBL" id="RFC53759.1"/>
    </source>
</evidence>
<keyword evidence="1" id="KW-0732">Signal</keyword>
<dbReference type="CDD" id="cd00146">
    <property type="entry name" value="PKD"/>
    <property type="match status" value="1"/>
</dbReference>
<sequence length="861" mass="95047">MLKKTLLFFISFTFSFLNAQEICDNGIDDDGNGLIDLNDQVCNCNGFNYPQTVPSLIPNPSFEDYSTCPTGISQMNRADNWVQATNATSDYFNCSFVAPPLTGGVVVAADGTGFVGTIVRDTWKECVGTCLISPLQAGETYLLSLYIAFGSRAFFTGACNTSYGDLDITIYGSANCGSLPLSTYDCPTSVSTNWVALGSETYTNSINWEVLTIEFTPTFDVHEIIIGPPCNLPSGYTGGVCVPYFFYDDLTLATINDFNSLELSRSGSFCTGDLSLSATADSTGGTWQWYYDGIALLGETSSTLDVTALGNGPGKYTAKYTKGTDCETEYIILDPPQMPIPDFHFSDVCLGETMVFSDSSEIDTSGGVFIDSWRWSIDTLDNSISQDTSYHFTDPGTYDIQLFVEGNNSCKDSITQSVVVHPSPIADFEFDTLCNQIISDFTNLSTVSSGVIDSWNWNFDDGNTSSIEHPINTFVLDSIYNVQLIVETTQGCRDTIVKEVIVYPIPNVDFETSDVCLEEQSDFIDLSTISNLNTINSIVDWSWDFGDGTTSSVQNPNHVFDSDGVYNVNLMVVSNHGCEIDTTKTVIIHPLPEVSFIGFDIEGCSPICPDISSTTIINSSSSINSLTWTLSNGSIYTGNEFTTCFESLNNGSNYYDVILTAISNQGCVAEHTENDFITVHHNPIADFEYEPEAPTVIQSEIEFFNTSQYADTYEWTFGSHGNSTEVHPMFEFPPVTDQHFVILVAKTHEDCMDTIVKLIDLLDEIVFYIPNTFTPDNDLVNQVFQPVFTSGFDPQYFTLTIYNRWGELIFESNDATKGWDGTYGVGSNRQAQPGIYTWKITFKETMSEAKHTHTGHVNLMR</sequence>
<feature type="chain" id="PRO_5017667031" evidence="1">
    <location>
        <begin position="20"/>
        <end position="861"/>
    </location>
</feature>
<dbReference type="Gene3D" id="2.60.40.10">
    <property type="entry name" value="Immunoglobulins"/>
    <property type="match status" value="4"/>
</dbReference>
<reference evidence="3 4" key="1">
    <citation type="submission" date="2018-08" db="EMBL/GenBank/DDBJ databases">
        <title>The draft genome squence of Brumimicrobium sp. N62.</title>
        <authorList>
            <person name="Du Z.-J."/>
            <person name="Luo H.-R."/>
        </authorList>
    </citation>
    <scope>NUCLEOTIDE SEQUENCE [LARGE SCALE GENOMIC DNA]</scope>
    <source>
        <strain evidence="3 4">N62</strain>
    </source>
</reference>
<dbReference type="AlphaFoldDB" id="A0A3E1EW28"/>
<protein>
    <submittedName>
        <fullName evidence="3">PKD domain-containing protein</fullName>
    </submittedName>
</protein>
<organism evidence="3 4">
    <name type="scientific">Brumimicrobium aurantiacum</name>
    <dbReference type="NCBI Taxonomy" id="1737063"/>
    <lineage>
        <taxon>Bacteria</taxon>
        <taxon>Pseudomonadati</taxon>
        <taxon>Bacteroidota</taxon>
        <taxon>Flavobacteriia</taxon>
        <taxon>Flavobacteriales</taxon>
        <taxon>Crocinitomicaceae</taxon>
        <taxon>Brumimicrobium</taxon>
    </lineage>
</organism>
<evidence type="ECO:0000259" key="2">
    <source>
        <dbReference type="PROSITE" id="PS50093"/>
    </source>
</evidence>
<dbReference type="PROSITE" id="PS50093">
    <property type="entry name" value="PKD"/>
    <property type="match status" value="2"/>
</dbReference>
<dbReference type="InterPro" id="IPR013783">
    <property type="entry name" value="Ig-like_fold"/>
</dbReference>
<dbReference type="Pfam" id="PF18911">
    <property type="entry name" value="PKD_4"/>
    <property type="match status" value="2"/>
</dbReference>
<dbReference type="EMBL" id="QURB01000007">
    <property type="protein sequence ID" value="RFC53759.1"/>
    <property type="molecule type" value="Genomic_DNA"/>
</dbReference>
<dbReference type="InterPro" id="IPR022409">
    <property type="entry name" value="PKD/Chitinase_dom"/>
</dbReference>
<dbReference type="InterPro" id="IPR035986">
    <property type="entry name" value="PKD_dom_sf"/>
</dbReference>
<dbReference type="Pfam" id="PF13585">
    <property type="entry name" value="CHU_C"/>
    <property type="match status" value="1"/>
</dbReference>